<gene>
    <name evidence="2" type="ORF">LXD69_08475</name>
</gene>
<dbReference type="EMBL" id="CP090145">
    <property type="protein sequence ID" value="UOX35545.1"/>
    <property type="molecule type" value="Genomic_DNA"/>
</dbReference>
<feature type="region of interest" description="Disordered" evidence="1">
    <location>
        <begin position="1"/>
        <end position="47"/>
    </location>
</feature>
<dbReference type="Proteomes" id="UP000830454">
    <property type="component" value="Chromosome"/>
</dbReference>
<feature type="compositionally biased region" description="Polar residues" evidence="1">
    <location>
        <begin position="32"/>
        <end position="47"/>
    </location>
</feature>
<keyword evidence="3" id="KW-1185">Reference proteome</keyword>
<reference evidence="2" key="1">
    <citation type="submission" date="2021-12" db="EMBL/GenBank/DDBJ databases">
        <authorList>
            <person name="Cha I.-T."/>
            <person name="Lee K.-E."/>
            <person name="Park S.-J."/>
        </authorList>
    </citation>
    <scope>NUCLEOTIDE SEQUENCE</scope>
    <source>
        <strain evidence="2">YSM-43</strain>
    </source>
</reference>
<sequence length="77" mass="8526">MQKLKSIKEFQAENPEATMSNSQLTYGGRNDVSLTHQDTPTAANDSNWNCGDITRQMMWDGTPSGAPFTFNLTQAID</sequence>
<feature type="compositionally biased region" description="Basic and acidic residues" evidence="1">
    <location>
        <begin position="1"/>
        <end position="11"/>
    </location>
</feature>
<reference evidence="2" key="2">
    <citation type="submission" date="2022-04" db="EMBL/GenBank/DDBJ databases">
        <title>Complete Genome Sequence of Flavobacterium sediminilitoris YSM-43, Isolated from a Tidal Sediment.</title>
        <authorList>
            <person name="Lee P.A."/>
        </authorList>
    </citation>
    <scope>NUCLEOTIDE SEQUENCE</scope>
    <source>
        <strain evidence="2">YSM-43</strain>
    </source>
</reference>
<organism evidence="2 3">
    <name type="scientific">Flavobacterium sediminilitoris</name>
    <dbReference type="NCBI Taxonomy" id="2024526"/>
    <lineage>
        <taxon>Bacteria</taxon>
        <taxon>Pseudomonadati</taxon>
        <taxon>Bacteroidota</taxon>
        <taxon>Flavobacteriia</taxon>
        <taxon>Flavobacteriales</taxon>
        <taxon>Flavobacteriaceae</taxon>
        <taxon>Flavobacterium</taxon>
    </lineage>
</organism>
<protein>
    <submittedName>
        <fullName evidence="2">Uncharacterized protein</fullName>
    </submittedName>
</protein>
<name>A0ABY4HS67_9FLAO</name>
<accession>A0ABY4HS67</accession>
<evidence type="ECO:0000313" key="3">
    <source>
        <dbReference type="Proteomes" id="UP000830454"/>
    </source>
</evidence>
<evidence type="ECO:0000313" key="2">
    <source>
        <dbReference type="EMBL" id="UOX35545.1"/>
    </source>
</evidence>
<dbReference type="RefSeq" id="WP_246918789.1">
    <property type="nucleotide sequence ID" value="NZ_CP090145.1"/>
</dbReference>
<proteinExistence type="predicted"/>
<evidence type="ECO:0000256" key="1">
    <source>
        <dbReference type="SAM" id="MobiDB-lite"/>
    </source>
</evidence>